<accession>A0A381NHY7</accession>
<comment type="cofactor">
    <cofactor evidence="1">
        <name>a divalent metal cation</name>
        <dbReference type="ChEBI" id="CHEBI:60240"/>
    </cofactor>
</comment>
<sequence length="203" mass="22816">MSSSDTSFNESFILASSSEIRKKILSDQGFDFIVQKSEVDEEILKENYKNLPFEKRAIKLALAKAKEVSEAYRDKYVLGADQICVYKNNILNKPGNRENAVNSLKLLAGDTHYQYSGIALCLNGESLWSFCDTAILTMKALSEDEIKSYVDKDEPYQCAGSYKYESHGSKLFSDVKGSPFTIQGLALTPLLKALEDLDLYFKK</sequence>
<dbReference type="AlphaFoldDB" id="A0A381NHY7"/>
<name>A0A381NHY7_9ZZZZ</name>
<proteinExistence type="inferred from homology"/>
<evidence type="ECO:0000313" key="3">
    <source>
        <dbReference type="EMBL" id="SUZ54190.1"/>
    </source>
</evidence>
<dbReference type="InterPro" id="IPR003697">
    <property type="entry name" value="Maf-like"/>
</dbReference>
<evidence type="ECO:0000256" key="1">
    <source>
        <dbReference type="ARBA" id="ARBA00001968"/>
    </source>
</evidence>
<organism evidence="3">
    <name type="scientific">marine metagenome</name>
    <dbReference type="NCBI Taxonomy" id="408172"/>
    <lineage>
        <taxon>unclassified sequences</taxon>
        <taxon>metagenomes</taxon>
        <taxon>ecological metagenomes</taxon>
    </lineage>
</organism>
<protein>
    <recommendedName>
        <fullName evidence="4">Nucleoside triphosphate pyrophosphatase</fullName>
    </recommendedName>
</protein>
<dbReference type="SUPFAM" id="SSF52972">
    <property type="entry name" value="ITPase-like"/>
    <property type="match status" value="1"/>
</dbReference>
<keyword evidence="2" id="KW-0378">Hydrolase</keyword>
<dbReference type="NCBIfam" id="TIGR00172">
    <property type="entry name" value="maf"/>
    <property type="match status" value="1"/>
</dbReference>
<dbReference type="Gene3D" id="3.90.950.10">
    <property type="match status" value="1"/>
</dbReference>
<evidence type="ECO:0008006" key="4">
    <source>
        <dbReference type="Google" id="ProtNLM"/>
    </source>
</evidence>
<dbReference type="Pfam" id="PF02545">
    <property type="entry name" value="Maf"/>
    <property type="match status" value="1"/>
</dbReference>
<evidence type="ECO:0000256" key="2">
    <source>
        <dbReference type="ARBA" id="ARBA00022801"/>
    </source>
</evidence>
<dbReference type="CDD" id="cd00555">
    <property type="entry name" value="Maf"/>
    <property type="match status" value="1"/>
</dbReference>
<reference evidence="3" key="1">
    <citation type="submission" date="2018-05" db="EMBL/GenBank/DDBJ databases">
        <authorList>
            <person name="Lanie J.A."/>
            <person name="Ng W.-L."/>
            <person name="Kazmierczak K.M."/>
            <person name="Andrzejewski T.M."/>
            <person name="Davidsen T.M."/>
            <person name="Wayne K.J."/>
            <person name="Tettelin H."/>
            <person name="Glass J.I."/>
            <person name="Rusch D."/>
            <person name="Podicherti R."/>
            <person name="Tsui H.-C.T."/>
            <person name="Winkler M.E."/>
        </authorList>
    </citation>
    <scope>NUCLEOTIDE SEQUENCE</scope>
</reference>
<dbReference type="GO" id="GO:0047429">
    <property type="term" value="F:nucleoside triphosphate diphosphatase activity"/>
    <property type="evidence" value="ECO:0007669"/>
    <property type="project" value="InterPro"/>
</dbReference>
<dbReference type="EMBL" id="UINC01000374">
    <property type="protein sequence ID" value="SUZ54190.1"/>
    <property type="molecule type" value="Genomic_DNA"/>
</dbReference>
<dbReference type="HAMAP" id="MF_00528">
    <property type="entry name" value="Maf"/>
    <property type="match status" value="1"/>
</dbReference>
<dbReference type="InterPro" id="IPR029001">
    <property type="entry name" value="ITPase-like_fam"/>
</dbReference>
<dbReference type="PIRSF" id="PIRSF006305">
    <property type="entry name" value="Maf"/>
    <property type="match status" value="1"/>
</dbReference>
<dbReference type="PANTHER" id="PTHR43213">
    <property type="entry name" value="BIFUNCTIONAL DTTP/UTP PYROPHOSPHATASE/METHYLTRANSFERASE PROTEIN-RELATED"/>
    <property type="match status" value="1"/>
</dbReference>
<gene>
    <name evidence="3" type="ORF">METZ01_LOCUS7044</name>
</gene>
<dbReference type="PANTHER" id="PTHR43213:SF5">
    <property type="entry name" value="BIFUNCTIONAL DTTP_UTP PYROPHOSPHATASE_METHYLTRANSFERASE PROTEIN-RELATED"/>
    <property type="match status" value="1"/>
</dbReference>